<evidence type="ECO:0000313" key="3">
    <source>
        <dbReference type="EMBL" id="CAD6260903.1"/>
    </source>
</evidence>
<comment type="similarity">
    <text evidence="1">Belongs to the peptidase A1 family.</text>
</comment>
<sequence>MSRVTAVSPFERCYDPTKLPQKLLGYLVPQIDVMLEGGQNFTVLGGNSMVKVNANTACLGFVQAAGQAPAAVIGGFQLENRLLVLDVEKQQLGFTTFLNAIGLSCSSFNFTLAA</sequence>
<dbReference type="PANTHER" id="PTHR47965:SF71">
    <property type="entry name" value="PEPTIDASE A1 DOMAIN-CONTAINING PROTEIN"/>
    <property type="match status" value="1"/>
</dbReference>
<dbReference type="OrthoDB" id="1258937at2759"/>
<evidence type="ECO:0000313" key="4">
    <source>
        <dbReference type="Proteomes" id="UP000604825"/>
    </source>
</evidence>
<dbReference type="GO" id="GO:0004190">
    <property type="term" value="F:aspartic-type endopeptidase activity"/>
    <property type="evidence" value="ECO:0007669"/>
    <property type="project" value="InterPro"/>
</dbReference>
<dbReference type="PANTHER" id="PTHR47965">
    <property type="entry name" value="ASPARTYL PROTEASE-RELATED"/>
    <property type="match status" value="1"/>
</dbReference>
<dbReference type="PROSITE" id="PS51767">
    <property type="entry name" value="PEPTIDASE_A1"/>
    <property type="match status" value="1"/>
</dbReference>
<dbReference type="EMBL" id="CAJGYO010000011">
    <property type="protein sequence ID" value="CAD6260903.1"/>
    <property type="molecule type" value="Genomic_DNA"/>
</dbReference>
<accession>A0A811QJ30</accession>
<evidence type="ECO:0000256" key="1">
    <source>
        <dbReference type="ARBA" id="ARBA00007447"/>
    </source>
</evidence>
<protein>
    <recommendedName>
        <fullName evidence="2">Peptidase A1 domain-containing protein</fullName>
    </recommendedName>
</protein>
<dbReference type="InterPro" id="IPR021109">
    <property type="entry name" value="Peptidase_aspartic_dom_sf"/>
</dbReference>
<proteinExistence type="inferred from homology"/>
<keyword evidence="4" id="KW-1185">Reference proteome</keyword>
<dbReference type="GO" id="GO:0006508">
    <property type="term" value="P:proteolysis"/>
    <property type="evidence" value="ECO:0007669"/>
    <property type="project" value="InterPro"/>
</dbReference>
<organism evidence="3 4">
    <name type="scientific">Miscanthus lutarioriparius</name>
    <dbReference type="NCBI Taxonomy" id="422564"/>
    <lineage>
        <taxon>Eukaryota</taxon>
        <taxon>Viridiplantae</taxon>
        <taxon>Streptophyta</taxon>
        <taxon>Embryophyta</taxon>
        <taxon>Tracheophyta</taxon>
        <taxon>Spermatophyta</taxon>
        <taxon>Magnoliopsida</taxon>
        <taxon>Liliopsida</taxon>
        <taxon>Poales</taxon>
        <taxon>Poaceae</taxon>
        <taxon>PACMAD clade</taxon>
        <taxon>Panicoideae</taxon>
        <taxon>Andropogonodae</taxon>
        <taxon>Andropogoneae</taxon>
        <taxon>Saccharinae</taxon>
        <taxon>Miscanthus</taxon>
    </lineage>
</organism>
<dbReference type="InterPro" id="IPR033121">
    <property type="entry name" value="PEPTIDASE_A1"/>
</dbReference>
<dbReference type="Gene3D" id="2.40.70.10">
    <property type="entry name" value="Acid Proteases"/>
    <property type="match status" value="1"/>
</dbReference>
<dbReference type="AlphaFoldDB" id="A0A811QJ30"/>
<gene>
    <name evidence="3" type="ORF">NCGR_LOCUS44326</name>
</gene>
<dbReference type="Proteomes" id="UP000604825">
    <property type="component" value="Unassembled WGS sequence"/>
</dbReference>
<dbReference type="SUPFAM" id="SSF50630">
    <property type="entry name" value="Acid proteases"/>
    <property type="match status" value="1"/>
</dbReference>
<name>A0A811QJ30_9POAL</name>
<evidence type="ECO:0000259" key="2">
    <source>
        <dbReference type="PROSITE" id="PS51767"/>
    </source>
</evidence>
<dbReference type="InterPro" id="IPR001461">
    <property type="entry name" value="Aspartic_peptidase_A1"/>
</dbReference>
<comment type="caution">
    <text evidence="3">The sequence shown here is derived from an EMBL/GenBank/DDBJ whole genome shotgun (WGS) entry which is preliminary data.</text>
</comment>
<dbReference type="InterPro" id="IPR032799">
    <property type="entry name" value="TAXi_C"/>
</dbReference>
<feature type="domain" description="Peptidase A1" evidence="2">
    <location>
        <begin position="1"/>
        <end position="95"/>
    </location>
</feature>
<dbReference type="Pfam" id="PF14541">
    <property type="entry name" value="TAXi_C"/>
    <property type="match status" value="1"/>
</dbReference>
<reference evidence="3" key="1">
    <citation type="submission" date="2020-10" db="EMBL/GenBank/DDBJ databases">
        <authorList>
            <person name="Han B."/>
            <person name="Lu T."/>
            <person name="Zhao Q."/>
            <person name="Huang X."/>
            <person name="Zhao Y."/>
        </authorList>
    </citation>
    <scope>NUCLEOTIDE SEQUENCE</scope>
</reference>